<sequence>MKYNRLAIHLEHLSSTPIVLQDKLDGGTMWKGSSEVDNNERYLEAVQWKIFSHVCTAPVKYEPDWAASNSLAFIVIREMQEVSTI</sequence>
<dbReference type="PANTHER" id="PTHR33199">
    <property type="entry name" value="MACPF DOMAIN-CONTAINING PROTEIN CAD1"/>
    <property type="match status" value="1"/>
</dbReference>
<dbReference type="GO" id="GO:0005886">
    <property type="term" value="C:plasma membrane"/>
    <property type="evidence" value="ECO:0007669"/>
    <property type="project" value="TreeGrafter"/>
</dbReference>
<organism evidence="1 2">
    <name type="scientific">Stephania japonica</name>
    <dbReference type="NCBI Taxonomy" id="461633"/>
    <lineage>
        <taxon>Eukaryota</taxon>
        <taxon>Viridiplantae</taxon>
        <taxon>Streptophyta</taxon>
        <taxon>Embryophyta</taxon>
        <taxon>Tracheophyta</taxon>
        <taxon>Spermatophyta</taxon>
        <taxon>Magnoliopsida</taxon>
        <taxon>Ranunculales</taxon>
        <taxon>Menispermaceae</taxon>
        <taxon>Menispermoideae</taxon>
        <taxon>Cissampelideae</taxon>
        <taxon>Stephania</taxon>
    </lineage>
</organism>
<reference evidence="1 2" key="1">
    <citation type="submission" date="2024-01" db="EMBL/GenBank/DDBJ databases">
        <title>Genome assemblies of Stephania.</title>
        <authorList>
            <person name="Yang L."/>
        </authorList>
    </citation>
    <scope>NUCLEOTIDE SEQUENCE [LARGE SCALE GENOMIC DNA]</scope>
    <source>
        <strain evidence="1">QJT</strain>
        <tissue evidence="1">Leaf</tissue>
    </source>
</reference>
<name>A0AAP0K4F9_9MAGN</name>
<dbReference type="GO" id="GO:2000031">
    <property type="term" value="P:regulation of salicylic acid mediated signaling pathway"/>
    <property type="evidence" value="ECO:0007669"/>
    <property type="project" value="InterPro"/>
</dbReference>
<accession>A0AAP0K4F9</accession>
<protein>
    <submittedName>
        <fullName evidence="1">Uncharacterized protein</fullName>
    </submittedName>
</protein>
<dbReference type="EMBL" id="JBBNAE010000002">
    <property type="protein sequence ID" value="KAK9145641.1"/>
    <property type="molecule type" value="Genomic_DNA"/>
</dbReference>
<dbReference type="PANTHER" id="PTHR33199:SF4">
    <property type="entry name" value="OS02G0736300 PROTEIN"/>
    <property type="match status" value="1"/>
</dbReference>
<keyword evidence="2" id="KW-1185">Reference proteome</keyword>
<evidence type="ECO:0000313" key="2">
    <source>
        <dbReference type="Proteomes" id="UP001417504"/>
    </source>
</evidence>
<dbReference type="AlphaFoldDB" id="A0AAP0K4F9"/>
<gene>
    <name evidence="1" type="ORF">Sjap_005544</name>
</gene>
<comment type="caution">
    <text evidence="1">The sequence shown here is derived from an EMBL/GenBank/DDBJ whole genome shotgun (WGS) entry which is preliminary data.</text>
</comment>
<dbReference type="InterPro" id="IPR044663">
    <property type="entry name" value="CAD1/NSL1-like"/>
</dbReference>
<dbReference type="Proteomes" id="UP001417504">
    <property type="component" value="Unassembled WGS sequence"/>
</dbReference>
<evidence type="ECO:0000313" key="1">
    <source>
        <dbReference type="EMBL" id="KAK9145641.1"/>
    </source>
</evidence>
<dbReference type="GO" id="GO:0009626">
    <property type="term" value="P:plant-type hypersensitive response"/>
    <property type="evidence" value="ECO:0007669"/>
    <property type="project" value="TreeGrafter"/>
</dbReference>
<proteinExistence type="predicted"/>